<keyword evidence="3" id="KW-1015">Disulfide bond</keyword>
<dbReference type="PANTHER" id="PTHR20914:SF9">
    <property type="entry name" value="COILED, ISOFORM A"/>
    <property type="match status" value="1"/>
</dbReference>
<evidence type="ECO:0000259" key="4">
    <source>
        <dbReference type="Pfam" id="PF00021"/>
    </source>
</evidence>
<comment type="subcellular location">
    <subcellularLocation>
        <location evidence="1">Secreted</location>
    </subcellularLocation>
</comment>
<dbReference type="Pfam" id="PF00021">
    <property type="entry name" value="UPAR_LY6"/>
    <property type="match status" value="2"/>
</dbReference>
<dbReference type="SUPFAM" id="SSF57302">
    <property type="entry name" value="Snake toxin-like"/>
    <property type="match status" value="2"/>
</dbReference>
<dbReference type="InterPro" id="IPR016054">
    <property type="entry name" value="LY6_UPA_recep-like"/>
</dbReference>
<evidence type="ECO:0000313" key="6">
    <source>
        <dbReference type="Proteomes" id="UP000826234"/>
    </source>
</evidence>
<sequence>HSLRCQKCVSQDGNCTGTTNVELCGPMQDSCFFEIKQFLDVSADTVKRGCGTANACRHYPQGYKGHLFRSIYCCSSDLCEPVSYHASRTGSPNGLRCQSCIGSSAECGLEAPSEPCRGVADRCVQISQRFLPGEEQEPLIKGCGDKDFEDALVAYQVGRDFAYVDQKVCRLNNCNNRSFPEDGGAPVTLQKGCATETMCGRHREMYRKLTGPSSYASCCEGWLCNRAGALSVPAVPLVGPALALGLVLMAQK</sequence>
<gene>
    <name evidence="5" type="ORF">JD844_006141</name>
</gene>
<dbReference type="PANTHER" id="PTHR20914">
    <property type="entry name" value="LY6/PLAUR DOMAIN-CONTAINING PROTEIN 8"/>
    <property type="match status" value="1"/>
</dbReference>
<evidence type="ECO:0000313" key="5">
    <source>
        <dbReference type="EMBL" id="KAH0631684.1"/>
    </source>
</evidence>
<proteinExistence type="predicted"/>
<protein>
    <recommendedName>
        <fullName evidence="4">UPAR/Ly6 domain-containing protein</fullName>
    </recommendedName>
</protein>
<reference evidence="5 6" key="1">
    <citation type="journal article" date="2022" name="Gigascience">
        <title>A chromosome-level genome assembly and annotation of the desert horned lizard, Phrynosoma platyrhinos, provides insight into chromosomal rearrangements among reptiles.</title>
        <authorList>
            <person name="Koochekian N."/>
            <person name="Ascanio A."/>
            <person name="Farleigh K."/>
            <person name="Card D.C."/>
            <person name="Schield D.R."/>
            <person name="Castoe T.A."/>
            <person name="Jezkova T."/>
        </authorList>
    </citation>
    <scope>NUCLEOTIDE SEQUENCE [LARGE SCALE GENOMIC DNA]</scope>
    <source>
        <strain evidence="5">NK-2021</strain>
    </source>
</reference>
<feature type="non-terminal residue" evidence="5">
    <location>
        <position position="1"/>
    </location>
</feature>
<feature type="domain" description="UPAR/Ly6" evidence="4">
    <location>
        <begin position="1"/>
        <end position="80"/>
    </location>
</feature>
<organism evidence="5 6">
    <name type="scientific">Phrynosoma platyrhinos</name>
    <name type="common">Desert horned lizard</name>
    <dbReference type="NCBI Taxonomy" id="52577"/>
    <lineage>
        <taxon>Eukaryota</taxon>
        <taxon>Metazoa</taxon>
        <taxon>Chordata</taxon>
        <taxon>Craniata</taxon>
        <taxon>Vertebrata</taxon>
        <taxon>Euteleostomi</taxon>
        <taxon>Lepidosauria</taxon>
        <taxon>Squamata</taxon>
        <taxon>Bifurcata</taxon>
        <taxon>Unidentata</taxon>
        <taxon>Episquamata</taxon>
        <taxon>Toxicofera</taxon>
        <taxon>Iguania</taxon>
        <taxon>Phrynosomatidae</taxon>
        <taxon>Phrynosomatinae</taxon>
        <taxon>Phrynosoma</taxon>
    </lineage>
</organism>
<dbReference type="Gene3D" id="2.10.60.10">
    <property type="entry name" value="CD59"/>
    <property type="match status" value="2"/>
</dbReference>
<feature type="domain" description="UPAR/Ly6" evidence="4">
    <location>
        <begin position="93"/>
        <end position="176"/>
    </location>
</feature>
<dbReference type="Proteomes" id="UP000826234">
    <property type="component" value="Unassembled WGS sequence"/>
</dbReference>
<evidence type="ECO:0000256" key="1">
    <source>
        <dbReference type="ARBA" id="ARBA00004613"/>
    </source>
</evidence>
<accession>A0ABQ7TQD9</accession>
<dbReference type="InterPro" id="IPR045860">
    <property type="entry name" value="Snake_toxin-like_sf"/>
</dbReference>
<evidence type="ECO:0000256" key="3">
    <source>
        <dbReference type="ARBA" id="ARBA00023157"/>
    </source>
</evidence>
<name>A0ABQ7TQD9_PHRPL</name>
<dbReference type="CDD" id="cd00117">
    <property type="entry name" value="TFP"/>
    <property type="match status" value="1"/>
</dbReference>
<keyword evidence="6" id="KW-1185">Reference proteome</keyword>
<evidence type="ECO:0000256" key="2">
    <source>
        <dbReference type="ARBA" id="ARBA00022525"/>
    </source>
</evidence>
<dbReference type="EMBL" id="JAIPUX010000035">
    <property type="protein sequence ID" value="KAH0631684.1"/>
    <property type="molecule type" value="Genomic_DNA"/>
</dbReference>
<keyword evidence="2" id="KW-0964">Secreted</keyword>
<dbReference type="InterPro" id="IPR050918">
    <property type="entry name" value="CNF-like_PLA2_Inhibitor"/>
</dbReference>
<comment type="caution">
    <text evidence="5">The sequence shown here is derived from an EMBL/GenBank/DDBJ whole genome shotgun (WGS) entry which is preliminary data.</text>
</comment>